<dbReference type="InterPro" id="IPR006427">
    <property type="entry name" value="Portal_HK97"/>
</dbReference>
<gene>
    <name evidence="2" type="ORF">GV68_15045</name>
</gene>
<accession>A0A922P0S7</accession>
<keyword evidence="3" id="KW-1185">Reference proteome</keyword>
<sequence>MNFTGIVSSAKKVLGLSVEQKAYSLTDPAISELFGVIPTASGVVVTGNSAMHVPAVLQAVRLISETIGSLPCKLYREADDSKEAAKDHPGHKITHSRANDWTSAGQLRVDLTVDALLHGAGYAQVVRASDDRPLELHRLDPSKVQRRCEDDGEPFYLVSTERGQVRLSYRDVLYVPAFAGVSPVKLGREAIGIGLTLEKHTSNLFSDGARPSAMFWSENSVPDTEAGTKVIANILKDYRAAFSGGKQSRPLIVPNGFRYQQMALASTDAQFIENRLEQINEIARVFGVPPHMLYQLERATWSNAEQMAASFLQVCLRPWLDKWQDAYATVLLTDEERDTLYFEFVIDDLQRADAAGRAEIFGKLVAMRAMTPNEVRAAMNLPALPGGDELANPYTTTTTTGPAERQPPKEAS</sequence>
<evidence type="ECO:0000313" key="3">
    <source>
        <dbReference type="Proteomes" id="UP000052167"/>
    </source>
</evidence>
<comment type="caution">
    <text evidence="2">The sequence shown here is derived from an EMBL/GenBank/DDBJ whole genome shotgun (WGS) entry which is preliminary data.</text>
</comment>
<evidence type="ECO:0000256" key="1">
    <source>
        <dbReference type="SAM" id="MobiDB-lite"/>
    </source>
</evidence>
<dbReference type="AlphaFoldDB" id="A0A922P0S7"/>
<dbReference type="Gene3D" id="3.30.1120.70">
    <property type="match status" value="1"/>
</dbReference>
<dbReference type="Pfam" id="PF04860">
    <property type="entry name" value="Phage_portal"/>
    <property type="match status" value="1"/>
</dbReference>
<dbReference type="OrthoDB" id="7592047at2"/>
<name>A0A922P0S7_9HYPH</name>
<feature type="region of interest" description="Disordered" evidence="1">
    <location>
        <begin position="382"/>
        <end position="412"/>
    </location>
</feature>
<dbReference type="InterPro" id="IPR006944">
    <property type="entry name" value="Phage/GTA_portal"/>
</dbReference>
<protein>
    <submittedName>
        <fullName evidence="2">Head portal protein, HK97 family</fullName>
    </submittedName>
</protein>
<dbReference type="RefSeq" id="WP_037163104.1">
    <property type="nucleotide sequence ID" value="NZ_CAJXID010000001.1"/>
</dbReference>
<evidence type="ECO:0000313" key="2">
    <source>
        <dbReference type="EMBL" id="KEQ10237.1"/>
    </source>
</evidence>
<reference evidence="2 3" key="1">
    <citation type="submission" date="2014-06" db="EMBL/GenBank/DDBJ databases">
        <title>Rhizobium pelagicum/R2-400B4.</title>
        <authorList>
            <person name="Kimes N.E."/>
            <person name="Lopez-Perez M."/>
        </authorList>
    </citation>
    <scope>NUCLEOTIDE SEQUENCE [LARGE SCALE GENOMIC DNA]</scope>
    <source>
        <strain evidence="2 3">R2-400B4</strain>
    </source>
</reference>
<proteinExistence type="predicted"/>
<dbReference type="Gene3D" id="3.40.140.120">
    <property type="match status" value="1"/>
</dbReference>
<organism evidence="2 3">
    <name type="scientific">Pseudorhizobium pelagicum</name>
    <dbReference type="NCBI Taxonomy" id="1509405"/>
    <lineage>
        <taxon>Bacteria</taxon>
        <taxon>Pseudomonadati</taxon>
        <taxon>Pseudomonadota</taxon>
        <taxon>Alphaproteobacteria</taxon>
        <taxon>Hyphomicrobiales</taxon>
        <taxon>Rhizobiaceae</taxon>
        <taxon>Rhizobium/Agrobacterium group</taxon>
        <taxon>Pseudorhizobium</taxon>
    </lineage>
</organism>
<dbReference type="EMBL" id="JOKJ01000003">
    <property type="protein sequence ID" value="KEQ10237.1"/>
    <property type="molecule type" value="Genomic_DNA"/>
</dbReference>
<dbReference type="Proteomes" id="UP000052167">
    <property type="component" value="Unassembled WGS sequence"/>
</dbReference>
<dbReference type="Gene3D" id="1.20.1270.210">
    <property type="match status" value="1"/>
</dbReference>
<dbReference type="NCBIfam" id="TIGR01537">
    <property type="entry name" value="portal_HK97"/>
    <property type="match status" value="1"/>
</dbReference>